<feature type="compositionally biased region" description="Polar residues" evidence="1">
    <location>
        <begin position="1414"/>
        <end position="1424"/>
    </location>
</feature>
<dbReference type="EMBL" id="JAODUP010000079">
    <property type="protein sequence ID" value="KAK2163465.1"/>
    <property type="molecule type" value="Genomic_DNA"/>
</dbReference>
<dbReference type="PANTHER" id="PTHR21696:SF2">
    <property type="entry name" value="PROTEIN UNC-79 HOMOLOG"/>
    <property type="match status" value="1"/>
</dbReference>
<dbReference type="PANTHER" id="PTHR21696">
    <property type="entry name" value="PROTEIN UNC-79 HOMOLOG"/>
    <property type="match status" value="1"/>
</dbReference>
<sequence length="2064" mass="233101">MKMIPIVLKKAESSKKEQEEPGTLTGVCVNSLYQWIPGSDSVGSALEHLKPDYVRHWIQEASKLHMEVVFSCLLPHPPEYAKVGGYWDSLANRTSQIKEGLNRLSCLVPYNIITFEVWDYVMPFWLEAIRTEVPEEELHELKVLLCKTFDIDMSPLPFNSEKVYHFFMERFENTGTSVQEQNLAWLQILSSLGILVPMNLLLGMFQKGVESLLDPPTNPEISHGKSESERAPLPQHFSFEDYLPGSPHTPAAPDGMPPSGYTTSVAFTFDKPTTDTAGQELDHELHIPNTTCNVMMLDVLLKQIELHESTPHLGIYNETSRSMLKLLTTMLNLKWDGSHTCDKEDEVNECLLCEVSAIWCQMTVKVMEFVAPRDALKLPVKDLPKVDEFQHRKHVENQNKSEGESEQSECEPDVDISTLSVHLQLLHALIKALDEQADADCIYSLLKCLQLLCLHAECLNYTITENEEFVKYCLKRYLLPNLWKLLQAEHSHIATICVPLLLHCLTLPSGADVFWNLVENDFNDEDWKIRFAAVEKVTVLARLIVPRTIQNNQQILTSLAHAFCYLIGSLSDISSAVTQRTTLYLETIKKSSIKCIRQCLEFQFDSVINDRAMILRKVYLLAMVLKDELVFSWEFFLNRFDTLCLEAQIDLEHTGDISSLQDLHSSDHQSDNFLRKINRARFALARTDSIRSVSFSIYAKPPYRRAASVPMHLLTKTLPNQQAMKEKDKSPYTRQQSAPQFRRRGSRFGMGMFSSYMFPGGHLREFTDEESNFAALLQRAMDLEGVDRETLHHLVTLLMKFMTYSNQYDVMDDRNTMKAQNIVLRHLNVLLGYNQTEKAFSVPPYKLRYSVVFNAYLSGLPQVLDKNYELGNMILPVSMTLLQYCPSPQRYASDYQPPNYTLWYLEPHTRQSWLTALLVILYKYQYNTSPASSTIQTLVRLAVNTIDAQLHRCSKREEPFAPASPIIPRTRDASNVSVGDLENILETETPPTQSPTDSQHSISEAVTISITTPSSTTVQYKKKGEGDKTDETDVDSSPASKVASPTPSALPMSPGSMSPTSSKPSSPVPHVKTQHPSRLSNLLRGRTLGSPTESSKNVPHVSSPTEALVAMQRDQPRRIAEYHRSSLVEGMLVGGQAHQLVQQGKIPPPMVKQKTEPALKYKPFQQQRTLEQSVEEYMLEQVCHRQSSHLSPVVQPPLKAVEPADSSPTHSPQDVDKKIAEQLELFESQNEVRKRPELPLKPPVDIPSVDKIRLHGANAPGALWDKPHGLGIERFETVLEEVKELEEESLESPKRLNEVKADAEDQEDQADVATETSNSAVPTTSSEKATSSDTGHTSDRIDSQQIESDLDESPCTSPGIQPRMRPRFRQRKQRKTGLTNVELQKMLPELTDISSGSDKKSPTPSYKSRHSELMNKSQQTATKRSLTAMRITEEILVDRCPDCHGILEQYSEETISLCIICLGTFVHRESSLAAPLLLDMLRAVARIASSNPYPWQADISVMIPGNSVSIARQFLRCTLHQLAPNGVFPQIFMTELEEPDFLKTLAVALMDFSDLNAYSALQLLLEGVNEMKNISSEQMTNIINNLALYMDCIGLETSSPQWSNILTQFDIFFHRLLVLIPNPCEIKPVLTIMVSVLKIPGLTAVKCILDPFSKLLSFAIQHCTFNLKLLIDICSLCSRGFSKERDKLFLSRCVVFELIQAIKFKTSLPDENFVLLVQLLVMDAGGTIGPTNIAEELANHSFNPFTLNLMSTNIAECMKQHINECIEFVADIHTINKVKTNTKAGTQNLNEDTLGSLLKAAIAQYISLEFMKVSNRDSRAIGRYLPWLYHPPSAMQQGPREFTDCVGHIRLLSWILIGSLMHTAITKDLESTPCQPLPLETSSYIADHVMVIMTGFAEQSKMSVLHMSSLFHAFILCQLWTMYCESYTCPSTNPENYMLAHSTILDFWGRVTPGILQLISHSKVLAEMVNLHFLSLMEALQECNSTILTELYPMWSPILFSYHSQLPGHMQVRLQICHNWEPKEMNSDMSQLDSGTLVKWLKRLQFKLGQIEVQSSAATQFFTV</sequence>
<feature type="region of interest" description="Disordered" evidence="1">
    <location>
        <begin position="1284"/>
        <end position="1424"/>
    </location>
</feature>
<evidence type="ECO:0000313" key="2">
    <source>
        <dbReference type="EMBL" id="KAK2163465.1"/>
    </source>
</evidence>
<feature type="region of interest" description="Disordered" evidence="1">
    <location>
        <begin position="237"/>
        <end position="265"/>
    </location>
</feature>
<feature type="region of interest" description="Disordered" evidence="1">
    <location>
        <begin position="1227"/>
        <end position="1247"/>
    </location>
</feature>
<feature type="compositionally biased region" description="Basic and acidic residues" evidence="1">
    <location>
        <begin position="1022"/>
        <end position="1031"/>
    </location>
</feature>
<feature type="compositionally biased region" description="Polar residues" evidence="1">
    <location>
        <begin position="989"/>
        <end position="1006"/>
    </location>
</feature>
<feature type="compositionally biased region" description="Polar residues" evidence="1">
    <location>
        <begin position="1392"/>
        <end position="1406"/>
    </location>
</feature>
<dbReference type="InterPro" id="IPR024855">
    <property type="entry name" value="UNC79"/>
</dbReference>
<feature type="region of interest" description="Disordered" evidence="1">
    <location>
        <begin position="391"/>
        <end position="410"/>
    </location>
</feature>
<feature type="region of interest" description="Disordered" evidence="1">
    <location>
        <begin position="722"/>
        <end position="741"/>
    </location>
</feature>
<organism evidence="2 3">
    <name type="scientific">Paralvinella palmiformis</name>
    <dbReference type="NCBI Taxonomy" id="53620"/>
    <lineage>
        <taxon>Eukaryota</taxon>
        <taxon>Metazoa</taxon>
        <taxon>Spiralia</taxon>
        <taxon>Lophotrochozoa</taxon>
        <taxon>Annelida</taxon>
        <taxon>Polychaeta</taxon>
        <taxon>Sedentaria</taxon>
        <taxon>Canalipalpata</taxon>
        <taxon>Terebellida</taxon>
        <taxon>Terebelliformia</taxon>
        <taxon>Alvinellidae</taxon>
        <taxon>Paralvinella</taxon>
    </lineage>
</organism>
<keyword evidence="3" id="KW-1185">Reference proteome</keyword>
<proteinExistence type="predicted"/>
<feature type="compositionally biased region" description="Low complexity" evidence="1">
    <location>
        <begin position="1051"/>
        <end position="1069"/>
    </location>
</feature>
<feature type="compositionally biased region" description="Polar residues" evidence="1">
    <location>
        <begin position="1316"/>
        <end position="1335"/>
    </location>
</feature>
<dbReference type="Pfam" id="PF14776">
    <property type="entry name" value="UNC-79"/>
    <property type="match status" value="1"/>
</dbReference>
<comment type="caution">
    <text evidence="2">The sequence shown here is derived from an EMBL/GenBank/DDBJ whole genome shotgun (WGS) entry which is preliminary data.</text>
</comment>
<name>A0AAD9NB15_9ANNE</name>
<evidence type="ECO:0000256" key="1">
    <source>
        <dbReference type="SAM" id="MobiDB-lite"/>
    </source>
</evidence>
<dbReference type="Proteomes" id="UP001208570">
    <property type="component" value="Unassembled WGS sequence"/>
</dbReference>
<dbReference type="SUPFAM" id="SSF48371">
    <property type="entry name" value="ARM repeat"/>
    <property type="match status" value="1"/>
</dbReference>
<evidence type="ECO:0008006" key="4">
    <source>
        <dbReference type="Google" id="ProtNLM"/>
    </source>
</evidence>
<feature type="compositionally biased region" description="Polar residues" evidence="1">
    <location>
        <begin position="1035"/>
        <end position="1047"/>
    </location>
</feature>
<gene>
    <name evidence="2" type="ORF">LSH36_79g08051</name>
</gene>
<feature type="region of interest" description="Disordered" evidence="1">
    <location>
        <begin position="986"/>
        <end position="1104"/>
    </location>
</feature>
<feature type="compositionally biased region" description="Low complexity" evidence="1">
    <location>
        <begin position="1007"/>
        <end position="1017"/>
    </location>
</feature>
<reference evidence="2" key="1">
    <citation type="journal article" date="2023" name="Mol. Biol. Evol.">
        <title>Third-Generation Sequencing Reveals the Adaptive Role of the Epigenome in Three Deep-Sea Polychaetes.</title>
        <authorList>
            <person name="Perez M."/>
            <person name="Aroh O."/>
            <person name="Sun Y."/>
            <person name="Lan Y."/>
            <person name="Juniper S.K."/>
            <person name="Young C.R."/>
            <person name="Angers B."/>
            <person name="Qian P.Y."/>
        </authorList>
    </citation>
    <scope>NUCLEOTIDE SEQUENCE</scope>
    <source>
        <strain evidence="2">P08H-3</strain>
    </source>
</reference>
<evidence type="ECO:0000313" key="3">
    <source>
        <dbReference type="Proteomes" id="UP001208570"/>
    </source>
</evidence>
<feature type="compositionally biased region" description="Basic residues" evidence="1">
    <location>
        <begin position="1364"/>
        <end position="1375"/>
    </location>
</feature>
<dbReference type="InterPro" id="IPR016024">
    <property type="entry name" value="ARM-type_fold"/>
</dbReference>
<protein>
    <recommendedName>
        <fullName evidence="4">Protein unc-79 homolog</fullName>
    </recommendedName>
</protein>
<accession>A0AAD9NB15</accession>
<feature type="compositionally biased region" description="Basic and acidic residues" evidence="1">
    <location>
        <begin position="391"/>
        <end position="403"/>
    </location>
</feature>
<feature type="compositionally biased region" description="Basic and acidic residues" evidence="1">
    <location>
        <begin position="1291"/>
        <end position="1303"/>
    </location>
</feature>
<feature type="compositionally biased region" description="Polar residues" evidence="1">
    <location>
        <begin position="1089"/>
        <end position="1104"/>
    </location>
</feature>